<dbReference type="OrthoDB" id="546434at2759"/>
<dbReference type="SUPFAM" id="SSF48366">
    <property type="entry name" value="Ras GEF"/>
    <property type="match status" value="1"/>
</dbReference>
<dbReference type="InterPro" id="IPR036964">
    <property type="entry name" value="RASGEF_cat_dom_sf"/>
</dbReference>
<dbReference type="PANTHER" id="PTHR23113">
    <property type="entry name" value="GUANINE NUCLEOTIDE EXCHANGE FACTOR"/>
    <property type="match status" value="1"/>
</dbReference>
<dbReference type="EMBL" id="REGN01000302">
    <property type="protein sequence ID" value="RNA42898.1"/>
    <property type="molecule type" value="Genomic_DNA"/>
</dbReference>
<protein>
    <submittedName>
        <fullName evidence="4">Ras-specific guanine nucleotide-releasing factor 1</fullName>
    </submittedName>
</protein>
<dbReference type="InterPro" id="IPR008937">
    <property type="entry name" value="Ras-like_GEF"/>
</dbReference>
<dbReference type="AlphaFoldDB" id="A0A3M7T4Z6"/>
<dbReference type="GO" id="GO:0007265">
    <property type="term" value="P:Ras protein signal transduction"/>
    <property type="evidence" value="ECO:0007669"/>
    <property type="project" value="TreeGrafter"/>
</dbReference>
<comment type="caution">
    <text evidence="4">The sequence shown here is derived from an EMBL/GenBank/DDBJ whole genome shotgun (WGS) entry which is preliminary data.</text>
</comment>
<gene>
    <name evidence="4" type="ORF">BpHYR1_002945</name>
</gene>
<dbReference type="Gene3D" id="1.10.840.10">
    <property type="entry name" value="Ras guanine-nucleotide exchange factors catalytic domain"/>
    <property type="match status" value="1"/>
</dbReference>
<dbReference type="InterPro" id="IPR023578">
    <property type="entry name" value="Ras_GEF_dom_sf"/>
</dbReference>
<dbReference type="Proteomes" id="UP000276133">
    <property type="component" value="Unassembled WGS sequence"/>
</dbReference>
<keyword evidence="1 2" id="KW-0344">Guanine-nucleotide releasing factor</keyword>
<dbReference type="Pfam" id="PF00617">
    <property type="entry name" value="RasGEF"/>
    <property type="match status" value="1"/>
</dbReference>
<dbReference type="PANTHER" id="PTHR23113:SF368">
    <property type="entry name" value="CELL DIVISION CONTROL PROTEIN 25"/>
    <property type="match status" value="1"/>
</dbReference>
<proteinExistence type="predicted"/>
<dbReference type="STRING" id="10195.A0A3M7T4Z6"/>
<evidence type="ECO:0000259" key="3">
    <source>
        <dbReference type="PROSITE" id="PS50009"/>
    </source>
</evidence>
<evidence type="ECO:0000313" key="4">
    <source>
        <dbReference type="EMBL" id="RNA42898.1"/>
    </source>
</evidence>
<dbReference type="GO" id="GO:0005886">
    <property type="term" value="C:plasma membrane"/>
    <property type="evidence" value="ECO:0007669"/>
    <property type="project" value="TreeGrafter"/>
</dbReference>
<dbReference type="InterPro" id="IPR001895">
    <property type="entry name" value="RASGEF_cat_dom"/>
</dbReference>
<sequence length="188" mass="21489">MNQSNELQSINNNYLTCPNFNHSLPSLAIMSNPNSDEQPQIVLPASSAACTQLSDANKAFDDVVFDILKVGPDEIAGQLTLIDLPLFKAIEPDELISCKWMSREKLIKAPNIVQFTRRCGLLLKWGNILVKGFLKENFKQLNDLKKIKTLRLVELSQKLNILIDLVLCYKRAKFWSKFFWNKKAKESF</sequence>
<name>A0A3M7T4Z6_BRAPC</name>
<keyword evidence="5" id="KW-1185">Reference proteome</keyword>
<evidence type="ECO:0000313" key="5">
    <source>
        <dbReference type="Proteomes" id="UP000276133"/>
    </source>
</evidence>
<accession>A0A3M7T4Z6</accession>
<organism evidence="4 5">
    <name type="scientific">Brachionus plicatilis</name>
    <name type="common">Marine rotifer</name>
    <name type="synonym">Brachionus muelleri</name>
    <dbReference type="NCBI Taxonomy" id="10195"/>
    <lineage>
        <taxon>Eukaryota</taxon>
        <taxon>Metazoa</taxon>
        <taxon>Spiralia</taxon>
        <taxon>Gnathifera</taxon>
        <taxon>Rotifera</taxon>
        <taxon>Eurotatoria</taxon>
        <taxon>Monogononta</taxon>
        <taxon>Pseudotrocha</taxon>
        <taxon>Ploima</taxon>
        <taxon>Brachionidae</taxon>
        <taxon>Brachionus</taxon>
    </lineage>
</organism>
<dbReference type="GO" id="GO:0005085">
    <property type="term" value="F:guanyl-nucleotide exchange factor activity"/>
    <property type="evidence" value="ECO:0007669"/>
    <property type="project" value="UniProtKB-KW"/>
</dbReference>
<reference evidence="4 5" key="1">
    <citation type="journal article" date="2018" name="Sci. Rep.">
        <title>Genomic signatures of local adaptation to the degree of environmental predictability in rotifers.</title>
        <authorList>
            <person name="Franch-Gras L."/>
            <person name="Hahn C."/>
            <person name="Garcia-Roger E.M."/>
            <person name="Carmona M.J."/>
            <person name="Serra M."/>
            <person name="Gomez A."/>
        </authorList>
    </citation>
    <scope>NUCLEOTIDE SEQUENCE [LARGE SCALE GENOMIC DNA]</scope>
    <source>
        <strain evidence="4">HYR1</strain>
    </source>
</reference>
<evidence type="ECO:0000256" key="2">
    <source>
        <dbReference type="PROSITE-ProRule" id="PRU00168"/>
    </source>
</evidence>
<feature type="domain" description="Ras-GEF" evidence="3">
    <location>
        <begin position="71"/>
        <end position="188"/>
    </location>
</feature>
<dbReference type="PROSITE" id="PS50009">
    <property type="entry name" value="RASGEF_CAT"/>
    <property type="match status" value="1"/>
</dbReference>
<evidence type="ECO:0000256" key="1">
    <source>
        <dbReference type="ARBA" id="ARBA00022658"/>
    </source>
</evidence>